<dbReference type="Pfam" id="PF10509">
    <property type="entry name" value="GalKase_gal_bdg"/>
    <property type="match status" value="1"/>
</dbReference>
<dbReference type="EMBL" id="UYYG01001151">
    <property type="protein sequence ID" value="VDN55077.1"/>
    <property type="molecule type" value="Genomic_DNA"/>
</dbReference>
<evidence type="ECO:0000256" key="5">
    <source>
        <dbReference type="ARBA" id="ARBA00022840"/>
    </source>
</evidence>
<evidence type="ECO:0000256" key="3">
    <source>
        <dbReference type="ARBA" id="ARBA00022741"/>
    </source>
</evidence>
<dbReference type="AlphaFoldDB" id="A0A0N4U218"/>
<evidence type="ECO:0000259" key="8">
    <source>
        <dbReference type="Pfam" id="PF10509"/>
    </source>
</evidence>
<comment type="similarity">
    <text evidence="1">Belongs to the GHMP kinase family. GalK subfamily.</text>
</comment>
<dbReference type="Gene3D" id="1.20.1440.340">
    <property type="match status" value="1"/>
</dbReference>
<dbReference type="SUPFAM" id="SSF54211">
    <property type="entry name" value="Ribosomal protein S5 domain 2-like"/>
    <property type="match status" value="1"/>
</dbReference>
<dbReference type="InterPro" id="IPR000705">
    <property type="entry name" value="Galactokinase"/>
</dbReference>
<name>A0A0N4U218_DRAME</name>
<dbReference type="Pfam" id="PF08544">
    <property type="entry name" value="GHMP_kinases_C"/>
    <property type="match status" value="1"/>
</dbReference>
<dbReference type="STRING" id="318479.A0A0N4U218"/>
<evidence type="ECO:0000259" key="6">
    <source>
        <dbReference type="Pfam" id="PF00288"/>
    </source>
</evidence>
<proteinExistence type="inferred from homology"/>
<evidence type="ECO:0000259" key="7">
    <source>
        <dbReference type="Pfam" id="PF08544"/>
    </source>
</evidence>
<dbReference type="InterPro" id="IPR006203">
    <property type="entry name" value="GHMP_knse_ATP-bd_CS"/>
</dbReference>
<sequence length="435" mass="48496">MANLFQMDTKIQLAGAFKELFKTEPEYLVRCPGRVNLIGEHIDYSGYGVLPMAIDLSTYLLVSHRDSEHIEFHNVDKSYQSHRFAFTDQWIGNKKIEWYHYLLSGWKGVIDQLQISPKGMNILVSGLIPPSAGLSSSSSIVCAAALATIAINTGKTFELISKNELADLTAKAEQFVGVEGGGMDQAIEILADKGNALLIEFNPLRSEKIYLPENAHFAVLHSGRMLSKAASSQYNERVVECRISAQIIAKKKGISDWKSIRTLGILAKKLERCADEMLKIVEDIFISPVYSRELILNALEISDNEFRLSLLSNNTQEMQEFKLLQRARHVYSEASRVLKFRDACINSDLKTMGLLMNGSHQSCVIDFECSCKELDETVVKRCLKYGALGARLTGAGWGGCVVALFEQKIPELDVLFWSQPAQGIQIQSFNQASRG</sequence>
<feature type="domain" description="Galactokinase N-terminal" evidence="8">
    <location>
        <begin position="16"/>
        <end position="63"/>
    </location>
</feature>
<dbReference type="GO" id="GO:0006012">
    <property type="term" value="P:galactose metabolic process"/>
    <property type="evidence" value="ECO:0007669"/>
    <property type="project" value="InterPro"/>
</dbReference>
<dbReference type="NCBIfam" id="TIGR00131">
    <property type="entry name" value="gal_kin"/>
    <property type="match status" value="1"/>
</dbReference>
<dbReference type="InterPro" id="IPR006206">
    <property type="entry name" value="Mevalonate/galactokinase"/>
</dbReference>
<keyword evidence="4" id="KW-0418">Kinase</keyword>
<reference evidence="9 11" key="2">
    <citation type="submission" date="2018-11" db="EMBL/GenBank/DDBJ databases">
        <authorList>
            <consortium name="Pathogen Informatics"/>
        </authorList>
    </citation>
    <scope>NUCLEOTIDE SEQUENCE [LARGE SCALE GENOMIC DNA]</scope>
</reference>
<evidence type="ECO:0000313" key="9">
    <source>
        <dbReference type="EMBL" id="VDN55077.1"/>
    </source>
</evidence>
<keyword evidence="11" id="KW-1185">Reference proteome</keyword>
<protein>
    <submittedName>
        <fullName evidence="12">Galactokinase</fullName>
    </submittedName>
</protein>
<dbReference type="PANTHER" id="PTHR10457:SF7">
    <property type="entry name" value="GALACTOKINASE-RELATED"/>
    <property type="match status" value="1"/>
</dbReference>
<dbReference type="Gene3D" id="3.30.230.10">
    <property type="match status" value="1"/>
</dbReference>
<dbReference type="PIRSF" id="PIRSF000530">
    <property type="entry name" value="Galactokinase"/>
    <property type="match status" value="1"/>
</dbReference>
<feature type="domain" description="GHMP kinase C-terminal" evidence="7">
    <location>
        <begin position="341"/>
        <end position="407"/>
    </location>
</feature>
<dbReference type="GO" id="GO:0004335">
    <property type="term" value="F:galactokinase activity"/>
    <property type="evidence" value="ECO:0007669"/>
    <property type="project" value="InterPro"/>
</dbReference>
<evidence type="ECO:0000313" key="10">
    <source>
        <dbReference type="Proteomes" id="UP000038040"/>
    </source>
</evidence>
<dbReference type="GO" id="GO:0005524">
    <property type="term" value="F:ATP binding"/>
    <property type="evidence" value="ECO:0007669"/>
    <property type="project" value="UniProtKB-KW"/>
</dbReference>
<keyword evidence="3" id="KW-0547">Nucleotide-binding</keyword>
<dbReference type="PANTHER" id="PTHR10457">
    <property type="entry name" value="MEVALONATE KINASE/GALACTOKINASE"/>
    <property type="match status" value="1"/>
</dbReference>
<dbReference type="PROSITE" id="PS00106">
    <property type="entry name" value="GALACTOKINASE"/>
    <property type="match status" value="1"/>
</dbReference>
<evidence type="ECO:0000313" key="11">
    <source>
        <dbReference type="Proteomes" id="UP000274756"/>
    </source>
</evidence>
<dbReference type="Proteomes" id="UP000274756">
    <property type="component" value="Unassembled WGS sequence"/>
</dbReference>
<dbReference type="Pfam" id="PF00288">
    <property type="entry name" value="GHMP_kinases_N"/>
    <property type="match status" value="1"/>
</dbReference>
<dbReference type="InterPro" id="IPR020568">
    <property type="entry name" value="Ribosomal_Su5_D2-typ_SF"/>
</dbReference>
<dbReference type="PROSITE" id="PS00627">
    <property type="entry name" value="GHMP_KINASES_ATP"/>
    <property type="match status" value="1"/>
</dbReference>
<dbReference type="InterPro" id="IPR019539">
    <property type="entry name" value="GalKase_N"/>
</dbReference>
<keyword evidence="5" id="KW-0067">ATP-binding</keyword>
<feature type="domain" description="GHMP kinase N-terminal" evidence="6">
    <location>
        <begin position="111"/>
        <end position="189"/>
    </location>
</feature>
<dbReference type="Gene3D" id="3.30.70.3170">
    <property type="match status" value="1"/>
</dbReference>
<reference evidence="12" key="1">
    <citation type="submission" date="2017-02" db="UniProtKB">
        <authorList>
            <consortium name="WormBaseParasite"/>
        </authorList>
    </citation>
    <scope>IDENTIFICATION</scope>
</reference>
<dbReference type="InterPro" id="IPR019741">
    <property type="entry name" value="Galactokinase_CS"/>
</dbReference>
<accession>A0A0N4U218</accession>
<dbReference type="PRINTS" id="PR00959">
    <property type="entry name" value="MEVGALKINASE"/>
</dbReference>
<dbReference type="WBParaSite" id="DME_0000069001-mRNA-1">
    <property type="protein sequence ID" value="DME_0000069001-mRNA-1"/>
    <property type="gene ID" value="DME_0000069001"/>
</dbReference>
<evidence type="ECO:0000313" key="12">
    <source>
        <dbReference type="WBParaSite" id="DME_0000069001-mRNA-1"/>
    </source>
</evidence>
<dbReference type="OrthoDB" id="187738at2759"/>
<gene>
    <name evidence="9" type="ORF">DME_LOCUS5050</name>
</gene>
<evidence type="ECO:0000256" key="1">
    <source>
        <dbReference type="ARBA" id="ARBA00006566"/>
    </source>
</evidence>
<dbReference type="InterPro" id="IPR014721">
    <property type="entry name" value="Ribsml_uS5_D2-typ_fold_subgr"/>
</dbReference>
<dbReference type="Proteomes" id="UP000038040">
    <property type="component" value="Unplaced"/>
</dbReference>
<evidence type="ECO:0000256" key="4">
    <source>
        <dbReference type="ARBA" id="ARBA00022777"/>
    </source>
</evidence>
<organism evidence="10 12">
    <name type="scientific">Dracunculus medinensis</name>
    <name type="common">Guinea worm</name>
    <dbReference type="NCBI Taxonomy" id="318479"/>
    <lineage>
        <taxon>Eukaryota</taxon>
        <taxon>Metazoa</taxon>
        <taxon>Ecdysozoa</taxon>
        <taxon>Nematoda</taxon>
        <taxon>Chromadorea</taxon>
        <taxon>Rhabditida</taxon>
        <taxon>Spirurina</taxon>
        <taxon>Dracunculoidea</taxon>
        <taxon>Dracunculidae</taxon>
        <taxon>Dracunculus</taxon>
    </lineage>
</organism>
<keyword evidence="2" id="KW-0808">Transferase</keyword>
<dbReference type="InterPro" id="IPR013750">
    <property type="entry name" value="GHMP_kinase_C_dom"/>
</dbReference>
<dbReference type="InterPro" id="IPR006204">
    <property type="entry name" value="GHMP_kinase_N_dom"/>
</dbReference>
<dbReference type="InterPro" id="IPR036554">
    <property type="entry name" value="GHMP_kinase_C_sf"/>
</dbReference>
<dbReference type="SUPFAM" id="SSF55060">
    <property type="entry name" value="GHMP Kinase, C-terminal domain"/>
    <property type="match status" value="1"/>
</dbReference>
<evidence type="ECO:0000256" key="2">
    <source>
        <dbReference type="ARBA" id="ARBA00022679"/>
    </source>
</evidence>
<dbReference type="PRINTS" id="PR00473">
    <property type="entry name" value="GALCTOKINASE"/>
</dbReference>
<dbReference type="GO" id="GO:0005829">
    <property type="term" value="C:cytosol"/>
    <property type="evidence" value="ECO:0007669"/>
    <property type="project" value="TreeGrafter"/>
</dbReference>